<accession>A0ABY5Q893</accession>
<proteinExistence type="predicted"/>
<sequence>MPEGSQRELSSLLDSLDARFEACTIQDATGELDPWLRRRRRNADPAQWWWHRKPKTAPW</sequence>
<reference evidence="1" key="1">
    <citation type="submission" date="2022-08" db="EMBL/GenBank/DDBJ databases">
        <authorList>
            <person name="Tian L."/>
        </authorList>
    </citation>
    <scope>NUCLEOTIDE SEQUENCE</scope>
    <source>
        <strain evidence="1">CM253</strain>
        <plasmid evidence="1">unnamed1</plasmid>
    </source>
</reference>
<evidence type="ECO:0000313" key="2">
    <source>
        <dbReference type="Proteomes" id="UP001057738"/>
    </source>
</evidence>
<organism evidence="1 2">
    <name type="scientific">Streptomyces yangpuensis</name>
    <dbReference type="NCBI Taxonomy" id="1648182"/>
    <lineage>
        <taxon>Bacteria</taxon>
        <taxon>Bacillati</taxon>
        <taxon>Actinomycetota</taxon>
        <taxon>Actinomycetes</taxon>
        <taxon>Kitasatosporales</taxon>
        <taxon>Streptomycetaceae</taxon>
        <taxon>Streptomyces</taxon>
    </lineage>
</organism>
<gene>
    <name evidence="1" type="ORF">NRK68_35240</name>
</gene>
<dbReference type="RefSeq" id="WP_257858260.1">
    <property type="nucleotide sequence ID" value="NZ_CP102515.1"/>
</dbReference>
<keyword evidence="1" id="KW-0614">Plasmid</keyword>
<geneLocation type="plasmid" evidence="1 2">
    <name>unnamed1</name>
</geneLocation>
<dbReference type="GeneID" id="95578797"/>
<keyword evidence="2" id="KW-1185">Reference proteome</keyword>
<dbReference type="EMBL" id="CP102515">
    <property type="protein sequence ID" value="UUY52514.1"/>
    <property type="molecule type" value="Genomic_DNA"/>
</dbReference>
<name>A0ABY5Q893_9ACTN</name>
<dbReference type="Proteomes" id="UP001057738">
    <property type="component" value="Plasmid unnamed1"/>
</dbReference>
<evidence type="ECO:0000313" key="1">
    <source>
        <dbReference type="EMBL" id="UUY52514.1"/>
    </source>
</evidence>
<protein>
    <submittedName>
        <fullName evidence="1">Uncharacterized protein</fullName>
    </submittedName>
</protein>